<dbReference type="InterPro" id="IPR004299">
    <property type="entry name" value="MBOAT_fam"/>
</dbReference>
<keyword evidence="8 9" id="KW-0012">Acyltransferase</keyword>
<keyword evidence="6 10" id="KW-1133">Transmembrane helix</keyword>
<feature type="transmembrane region" description="Helical" evidence="10">
    <location>
        <begin position="118"/>
        <end position="138"/>
    </location>
</feature>
<comment type="subcellular location">
    <subcellularLocation>
        <location evidence="1">Cell membrane</location>
        <topology evidence="1">Multi-pass membrane protein</topology>
    </subcellularLocation>
</comment>
<evidence type="ECO:0000256" key="5">
    <source>
        <dbReference type="ARBA" id="ARBA00022692"/>
    </source>
</evidence>
<keyword evidence="5 10" id="KW-0812">Transmembrane</keyword>
<evidence type="ECO:0000256" key="2">
    <source>
        <dbReference type="ARBA" id="ARBA00010323"/>
    </source>
</evidence>
<organism evidence="11 12">
    <name type="scientific">Marinicrinis lubricantis</name>
    <dbReference type="NCBI Taxonomy" id="2086470"/>
    <lineage>
        <taxon>Bacteria</taxon>
        <taxon>Bacillati</taxon>
        <taxon>Bacillota</taxon>
        <taxon>Bacilli</taxon>
        <taxon>Bacillales</taxon>
        <taxon>Paenibacillaceae</taxon>
    </lineage>
</organism>
<keyword evidence="3 9" id="KW-1003">Cell membrane</keyword>
<dbReference type="InterPro" id="IPR028362">
    <property type="entry name" value="AlgI"/>
</dbReference>
<protein>
    <submittedName>
        <fullName evidence="11">MBOAT family O-acyltransferase</fullName>
    </submittedName>
</protein>
<evidence type="ECO:0000256" key="9">
    <source>
        <dbReference type="PIRNR" id="PIRNR016636"/>
    </source>
</evidence>
<evidence type="ECO:0000256" key="1">
    <source>
        <dbReference type="ARBA" id="ARBA00004651"/>
    </source>
</evidence>
<keyword evidence="7 9" id="KW-0472">Membrane</keyword>
<dbReference type="InterPro" id="IPR051085">
    <property type="entry name" value="MB_O-acyltransferase"/>
</dbReference>
<keyword evidence="12" id="KW-1185">Reference proteome</keyword>
<evidence type="ECO:0000256" key="3">
    <source>
        <dbReference type="ARBA" id="ARBA00022475"/>
    </source>
</evidence>
<name>A0ABW1IJL8_9BACL</name>
<reference evidence="12" key="1">
    <citation type="journal article" date="2019" name="Int. J. Syst. Evol. Microbiol.">
        <title>The Global Catalogue of Microorganisms (GCM) 10K type strain sequencing project: providing services to taxonomists for standard genome sequencing and annotation.</title>
        <authorList>
            <consortium name="The Broad Institute Genomics Platform"/>
            <consortium name="The Broad Institute Genome Sequencing Center for Infectious Disease"/>
            <person name="Wu L."/>
            <person name="Ma J."/>
        </authorList>
    </citation>
    <scope>NUCLEOTIDE SEQUENCE [LARGE SCALE GENOMIC DNA]</scope>
    <source>
        <strain evidence="12">CCM 8749</strain>
    </source>
</reference>
<evidence type="ECO:0000256" key="8">
    <source>
        <dbReference type="ARBA" id="ARBA00023315"/>
    </source>
</evidence>
<evidence type="ECO:0000256" key="4">
    <source>
        <dbReference type="ARBA" id="ARBA00022679"/>
    </source>
</evidence>
<dbReference type="PANTHER" id="PTHR13285:SF23">
    <property type="entry name" value="TEICHOIC ACID D-ALANYLTRANSFERASE"/>
    <property type="match status" value="1"/>
</dbReference>
<dbReference type="Pfam" id="PF03062">
    <property type="entry name" value="MBOAT"/>
    <property type="match status" value="1"/>
</dbReference>
<feature type="transmembrane region" description="Helical" evidence="10">
    <location>
        <begin position="301"/>
        <end position="317"/>
    </location>
</feature>
<feature type="transmembrane region" description="Helical" evidence="10">
    <location>
        <begin position="221"/>
        <end position="239"/>
    </location>
</feature>
<dbReference type="EMBL" id="JBHSQV010000010">
    <property type="protein sequence ID" value="MFC5985237.1"/>
    <property type="molecule type" value="Genomic_DNA"/>
</dbReference>
<keyword evidence="4 9" id="KW-0808">Transferase</keyword>
<gene>
    <name evidence="11" type="ORF">ACFPXP_01960</name>
</gene>
<feature type="transmembrane region" description="Helical" evidence="10">
    <location>
        <begin position="404"/>
        <end position="426"/>
    </location>
</feature>
<dbReference type="RefSeq" id="WP_379891876.1">
    <property type="nucleotide sequence ID" value="NZ_CBCSCT010000003.1"/>
</dbReference>
<feature type="transmembrane region" description="Helical" evidence="10">
    <location>
        <begin position="438"/>
        <end position="460"/>
    </location>
</feature>
<evidence type="ECO:0000313" key="12">
    <source>
        <dbReference type="Proteomes" id="UP001596250"/>
    </source>
</evidence>
<feature type="transmembrane region" description="Helical" evidence="10">
    <location>
        <begin position="49"/>
        <end position="66"/>
    </location>
</feature>
<feature type="transmembrane region" description="Helical" evidence="10">
    <location>
        <begin position="150"/>
        <end position="169"/>
    </location>
</feature>
<evidence type="ECO:0000313" key="11">
    <source>
        <dbReference type="EMBL" id="MFC5985237.1"/>
    </source>
</evidence>
<dbReference type="InterPro" id="IPR024194">
    <property type="entry name" value="Ac/AlaTfrase_AlgI/DltB"/>
</dbReference>
<proteinExistence type="inferred from homology"/>
<accession>A0ABW1IJL8</accession>
<feature type="transmembrane region" description="Helical" evidence="10">
    <location>
        <begin position="353"/>
        <end position="371"/>
    </location>
</feature>
<feature type="transmembrane region" description="Helical" evidence="10">
    <location>
        <begin position="78"/>
        <end position="98"/>
    </location>
</feature>
<dbReference type="Proteomes" id="UP001596250">
    <property type="component" value="Unassembled WGS sequence"/>
</dbReference>
<comment type="caution">
    <text evidence="11">The sequence shown here is derived from an EMBL/GenBank/DDBJ whole genome shotgun (WGS) entry which is preliminary data.</text>
</comment>
<dbReference type="PANTHER" id="PTHR13285">
    <property type="entry name" value="ACYLTRANSFERASE"/>
    <property type="match status" value="1"/>
</dbReference>
<feature type="transmembrane region" description="Helical" evidence="10">
    <location>
        <begin position="6"/>
        <end position="23"/>
    </location>
</feature>
<dbReference type="PIRSF" id="PIRSF016636">
    <property type="entry name" value="AlgI_DltB"/>
    <property type="match status" value="1"/>
</dbReference>
<evidence type="ECO:0000256" key="6">
    <source>
        <dbReference type="ARBA" id="ARBA00022989"/>
    </source>
</evidence>
<sequence>MVFSSLVFLYVFLPVLFLLYFSFKHTGYRNWILIIASFLFYAWGEPVWVSLLAVSALIAYMSGLWIDKYRGTDRSKLILALSVSINLLMLIFFKYVGFLVDTVSDLLRMDIPYNDPGLPIGISFFTFQAISYLIDVYRGDLEAKRSPVKLLLYLSLFPQLIAGPIVRYTDIEKEIDNRRVTLFGFNEGITRFLIGLGKKVIFANMVGEGATLFLDGDLGELSVMGAWLGITLFALQIYFDFSGYCDMAIGLGKMFGFTFPENFKYPYISLSASDFWRRWNLTLGSFFRDYVYIPLGGNRRFYIRNLFVVWFLTGLWHGASWNFIFWGLYFGVLIYVERMFLLRLLNKLPRIVSHAYLVLMMLLGWVLFYFTDLERAIDFFQTLFGLGTGGLYNLEAWLYIKDNLYLIAAAAIGSTPIARVAVSWLFKRTAQGSAVRNLVVSAFNLLILVVCTALLVGSTYNPFLYFRF</sequence>
<evidence type="ECO:0000256" key="10">
    <source>
        <dbReference type="SAM" id="Phobius"/>
    </source>
</evidence>
<evidence type="ECO:0000256" key="7">
    <source>
        <dbReference type="ARBA" id="ARBA00023136"/>
    </source>
</evidence>
<comment type="similarity">
    <text evidence="2 9">Belongs to the membrane-bound acyltransferase family.</text>
</comment>
<dbReference type="PIRSF" id="PIRSF500217">
    <property type="entry name" value="AlgI"/>
    <property type="match status" value="1"/>
</dbReference>